<dbReference type="EMBL" id="JACHFK010000001">
    <property type="protein sequence ID" value="MBB5374912.1"/>
    <property type="molecule type" value="Genomic_DNA"/>
</dbReference>
<accession>A0A7W8KAX9</accession>
<organism evidence="2 3">
    <name type="scientific">Deinococcus metalli</name>
    <dbReference type="NCBI Taxonomy" id="1141878"/>
    <lineage>
        <taxon>Bacteria</taxon>
        <taxon>Thermotogati</taxon>
        <taxon>Deinococcota</taxon>
        <taxon>Deinococci</taxon>
        <taxon>Deinococcales</taxon>
        <taxon>Deinococcaceae</taxon>
        <taxon>Deinococcus</taxon>
    </lineage>
</organism>
<sequence>MFIVLGVLAYLGLRQLPPDNSLARVRAAGVLNVCAPPSLPPFVSSDGTTATGSEAAMIDRVARRLGVPVGWNVQPAWGTSPDPVDWGVRPESCDLLAGGIVVNAETQGLMQVMPYARRGWAQLSTTAAPKRLAVLTNHWGLAADDAFGWADARGVDFVAVPSADAALAALTSGERDSVLGLADEVAWLHARVPGSVVTPVRDLPTQTLALGMWKNTITLKRVVTSVLNLQPNGR</sequence>
<reference evidence="1" key="1">
    <citation type="journal article" date="2014" name="Int. J. Syst. Evol. Microbiol.">
        <title>Complete genome of a new Firmicutes species belonging to the dominant human colonic microbiota ('Ruminococcus bicirculans') reveals two chromosomes and a selective capacity to utilize plant glucans.</title>
        <authorList>
            <consortium name="NISC Comparative Sequencing Program"/>
            <person name="Wegmann U."/>
            <person name="Louis P."/>
            <person name="Goesmann A."/>
            <person name="Henrissat B."/>
            <person name="Duncan S.H."/>
            <person name="Flint H.J."/>
        </authorList>
    </citation>
    <scope>NUCLEOTIDE SEQUENCE</scope>
    <source>
        <strain evidence="1">CGMCC 1.18437</strain>
    </source>
</reference>
<proteinExistence type="predicted"/>
<reference evidence="1" key="4">
    <citation type="submission" date="2024-05" db="EMBL/GenBank/DDBJ databases">
        <authorList>
            <person name="Sun Q."/>
            <person name="Zhou Y."/>
        </authorList>
    </citation>
    <scope>NUCLEOTIDE SEQUENCE</scope>
    <source>
        <strain evidence="1">CGMCC 1.18437</strain>
    </source>
</reference>
<gene>
    <name evidence="1" type="ORF">GCM10017781_06850</name>
    <name evidence="2" type="ORF">HNQ07_000356</name>
</gene>
<dbReference type="AlphaFoldDB" id="A0A7W8KAX9"/>
<dbReference type="SUPFAM" id="SSF53850">
    <property type="entry name" value="Periplasmic binding protein-like II"/>
    <property type="match status" value="1"/>
</dbReference>
<comment type="caution">
    <text evidence="2">The sequence shown here is derived from an EMBL/GenBank/DDBJ whole genome shotgun (WGS) entry which is preliminary data.</text>
</comment>
<dbReference type="EMBL" id="BNAJ01000001">
    <property type="protein sequence ID" value="GHF32777.1"/>
    <property type="molecule type" value="Genomic_DNA"/>
</dbReference>
<dbReference type="Proteomes" id="UP000539473">
    <property type="component" value="Unassembled WGS sequence"/>
</dbReference>
<evidence type="ECO:0000313" key="2">
    <source>
        <dbReference type="EMBL" id="MBB5374912.1"/>
    </source>
</evidence>
<dbReference type="Proteomes" id="UP000619376">
    <property type="component" value="Unassembled WGS sequence"/>
</dbReference>
<evidence type="ECO:0000313" key="3">
    <source>
        <dbReference type="Proteomes" id="UP000539473"/>
    </source>
</evidence>
<evidence type="ECO:0000313" key="4">
    <source>
        <dbReference type="Proteomes" id="UP000619376"/>
    </source>
</evidence>
<evidence type="ECO:0000313" key="1">
    <source>
        <dbReference type="EMBL" id="GHF32777.1"/>
    </source>
</evidence>
<dbReference type="RefSeq" id="WP_184109172.1">
    <property type="nucleotide sequence ID" value="NZ_BNAJ01000001.1"/>
</dbReference>
<reference evidence="2 3" key="3">
    <citation type="submission" date="2020-08" db="EMBL/GenBank/DDBJ databases">
        <title>Genomic Encyclopedia of Type Strains, Phase IV (KMG-IV): sequencing the most valuable type-strain genomes for metagenomic binning, comparative biology and taxonomic classification.</title>
        <authorList>
            <person name="Goeker M."/>
        </authorList>
    </citation>
    <scope>NUCLEOTIDE SEQUENCE [LARGE SCALE GENOMIC DNA]</scope>
    <source>
        <strain evidence="2 3">DSM 27521</strain>
    </source>
</reference>
<protein>
    <submittedName>
        <fullName evidence="2">ABC-type amino acid transport substrate-binding protein</fullName>
    </submittedName>
</protein>
<name>A0A7W8KAX9_9DEIO</name>
<dbReference type="Gene3D" id="3.40.190.10">
    <property type="entry name" value="Periplasmic binding protein-like II"/>
    <property type="match status" value="2"/>
</dbReference>
<keyword evidence="4" id="KW-1185">Reference proteome</keyword>
<reference evidence="4" key="2">
    <citation type="journal article" date="2019" name="Int. J. Syst. Evol. Microbiol.">
        <title>The Global Catalogue of Microorganisms (GCM) 10K type strain sequencing project: providing services to taxonomists for standard genome sequencing and annotation.</title>
        <authorList>
            <consortium name="The Broad Institute Genomics Platform"/>
            <consortium name="The Broad Institute Genome Sequencing Center for Infectious Disease"/>
            <person name="Wu L."/>
            <person name="Ma J."/>
        </authorList>
    </citation>
    <scope>NUCLEOTIDE SEQUENCE [LARGE SCALE GENOMIC DNA]</scope>
    <source>
        <strain evidence="4">CGMCC 1.18437</strain>
    </source>
</reference>